<dbReference type="EMBL" id="AYJU01000017">
    <property type="protein sequence ID" value="EST53518.1"/>
    <property type="molecule type" value="Genomic_DNA"/>
</dbReference>
<feature type="transmembrane region" description="Helical" evidence="1">
    <location>
        <begin position="65"/>
        <end position="85"/>
    </location>
</feature>
<sequence>MTEEGTGHTRILGLGAGSLVLAIWADLLFYGKAPGISYPLFLLSLYGLFWWQARENGRMSFHRRHAFSLGMTVPILLLAFTFLFFSNSLFHIVNFLLVPFLFIVQTILLTERNRKKWYTLGFLGDLIEIALLYTLRHIRVPFGGIKEWIKSRVDQKKYGVVKKIATGIGVSLPILFVVLSLLSQADGVFGFFLGEIPRLFWETVSVETVFRLFLIGALALGMFAYFFTLVGKWEPFAEVPVPQQEEKPIVWDGVVLVTMLTIMNVVYIAFTAVQISYLFTGEKMLLPEGMTYAEYAKNGFNELVMVTLINFFILITTMHFASRAKHGVYRVIQVLLSLLTVCTGFMLFSAYFRLSLYEAAYGYTYSRLLGHAFMLYLLVVFLIGLLKIWRNGFSLIKYYAIVGLVAYVVINYINIDAIIVKNNLARYAETGNIDLDYHMRLSDDAYPYLLALTNDPQMGERVKEKLQNRLEEEREAEWNWQSFNLSTYLAMKKVEEAIGN</sequence>
<feature type="transmembrane region" description="Helical" evidence="1">
    <location>
        <begin position="398"/>
        <end position="415"/>
    </location>
</feature>
<reference evidence="2 3" key="1">
    <citation type="journal article" date="2014" name="Genome Announc.">
        <title>Draft Genome Sequence of Brevibacillus panacihumi Strain W25, a Halotolerant Hydrocarbon-Degrading Bacterium.</title>
        <authorList>
            <person name="Wang X."/>
            <person name="Jin D."/>
            <person name="Zhou L."/>
            <person name="Wu L."/>
            <person name="An W."/>
            <person name="Chen Y."/>
            <person name="Zhao L."/>
        </authorList>
    </citation>
    <scope>NUCLEOTIDE SEQUENCE [LARGE SCALE GENOMIC DNA]</scope>
    <source>
        <strain evidence="2 3">W25</strain>
    </source>
</reference>
<feature type="transmembrane region" description="Helical" evidence="1">
    <location>
        <begin position="209"/>
        <end position="228"/>
    </location>
</feature>
<proteinExistence type="predicted"/>
<dbReference type="STRING" id="1408254.T458_22295"/>
<dbReference type="OrthoDB" id="9767931at2"/>
<accession>V6MDQ6</accession>
<dbReference type="InterPro" id="IPR025291">
    <property type="entry name" value="DUF4153"/>
</dbReference>
<name>V6MDQ6_9BACL</name>
<protein>
    <submittedName>
        <fullName evidence="2">Uncharacterized protein</fullName>
    </submittedName>
</protein>
<feature type="transmembrane region" description="Helical" evidence="1">
    <location>
        <begin position="36"/>
        <end position="53"/>
    </location>
</feature>
<feature type="transmembrane region" description="Helical" evidence="1">
    <location>
        <begin position="91"/>
        <end position="110"/>
    </location>
</feature>
<evidence type="ECO:0000256" key="1">
    <source>
        <dbReference type="SAM" id="Phobius"/>
    </source>
</evidence>
<evidence type="ECO:0000313" key="3">
    <source>
        <dbReference type="Proteomes" id="UP000017973"/>
    </source>
</evidence>
<feature type="transmembrane region" description="Helical" evidence="1">
    <location>
        <begin position="299"/>
        <end position="321"/>
    </location>
</feature>
<keyword evidence="3" id="KW-1185">Reference proteome</keyword>
<dbReference type="PATRIC" id="fig|1408254.3.peg.4376"/>
<dbReference type="RefSeq" id="WP_023558235.1">
    <property type="nucleotide sequence ID" value="NZ_KI629785.1"/>
</dbReference>
<dbReference type="HOGENOM" id="CLU_025121_1_1_9"/>
<dbReference type="AlphaFoldDB" id="V6MDQ6"/>
<evidence type="ECO:0000313" key="2">
    <source>
        <dbReference type="EMBL" id="EST53518.1"/>
    </source>
</evidence>
<keyword evidence="1" id="KW-0472">Membrane</keyword>
<feature type="transmembrane region" description="Helical" evidence="1">
    <location>
        <begin position="160"/>
        <end position="182"/>
    </location>
</feature>
<feature type="transmembrane region" description="Helical" evidence="1">
    <location>
        <begin position="249"/>
        <end position="279"/>
    </location>
</feature>
<keyword evidence="1" id="KW-0812">Transmembrane</keyword>
<organism evidence="2 3">
    <name type="scientific">Brevibacillus panacihumi W25</name>
    <dbReference type="NCBI Taxonomy" id="1408254"/>
    <lineage>
        <taxon>Bacteria</taxon>
        <taxon>Bacillati</taxon>
        <taxon>Bacillota</taxon>
        <taxon>Bacilli</taxon>
        <taxon>Bacillales</taxon>
        <taxon>Paenibacillaceae</taxon>
        <taxon>Brevibacillus</taxon>
    </lineage>
</organism>
<gene>
    <name evidence="2" type="ORF">T458_22295</name>
</gene>
<comment type="caution">
    <text evidence="2">The sequence shown here is derived from an EMBL/GenBank/DDBJ whole genome shotgun (WGS) entry which is preliminary data.</text>
</comment>
<feature type="transmembrane region" description="Helical" evidence="1">
    <location>
        <begin position="368"/>
        <end position="386"/>
    </location>
</feature>
<feature type="transmembrane region" description="Helical" evidence="1">
    <location>
        <begin position="12"/>
        <end position="30"/>
    </location>
</feature>
<feature type="transmembrane region" description="Helical" evidence="1">
    <location>
        <begin position="328"/>
        <end position="348"/>
    </location>
</feature>
<keyword evidence="1" id="KW-1133">Transmembrane helix</keyword>
<dbReference type="Pfam" id="PF13687">
    <property type="entry name" value="DUF4153"/>
    <property type="match status" value="1"/>
</dbReference>
<dbReference type="Proteomes" id="UP000017973">
    <property type="component" value="Unassembled WGS sequence"/>
</dbReference>
<dbReference type="eggNOG" id="COG2205">
    <property type="taxonomic scope" value="Bacteria"/>
</dbReference>